<feature type="domain" description="Myb-like" evidence="7">
    <location>
        <begin position="700"/>
        <end position="760"/>
    </location>
</feature>
<feature type="domain" description="PHD-type" evidence="6">
    <location>
        <begin position="459"/>
        <end position="508"/>
    </location>
</feature>
<keyword evidence="9" id="KW-1185">Reference proteome</keyword>
<dbReference type="PANTHER" id="PTHR47863:SF4">
    <property type="entry name" value="RING_FYVE_PHD ZINC FINGER SUPERFAMILY PROTEIN"/>
    <property type="match status" value="1"/>
</dbReference>
<feature type="compositionally biased region" description="Basic and acidic residues" evidence="5">
    <location>
        <begin position="571"/>
        <end position="586"/>
    </location>
</feature>
<dbReference type="InterPro" id="IPR009057">
    <property type="entry name" value="Homeodomain-like_sf"/>
</dbReference>
<evidence type="ECO:0000313" key="9">
    <source>
        <dbReference type="Proteomes" id="UP001237642"/>
    </source>
</evidence>
<comment type="caution">
    <text evidence="8">The sequence shown here is derived from an EMBL/GenBank/DDBJ whole genome shotgun (WGS) entry which is preliminary data.</text>
</comment>
<dbReference type="CDD" id="cd11660">
    <property type="entry name" value="SANT_TRF"/>
    <property type="match status" value="1"/>
</dbReference>
<reference evidence="8" key="2">
    <citation type="submission" date="2023-05" db="EMBL/GenBank/DDBJ databases">
        <authorList>
            <person name="Schelkunov M.I."/>
        </authorList>
    </citation>
    <scope>NUCLEOTIDE SEQUENCE</scope>
    <source>
        <strain evidence="8">Hsosn_3</strain>
        <tissue evidence="8">Leaf</tissue>
    </source>
</reference>
<evidence type="ECO:0000259" key="6">
    <source>
        <dbReference type="PROSITE" id="PS50016"/>
    </source>
</evidence>
<dbReference type="Proteomes" id="UP001237642">
    <property type="component" value="Unassembled WGS sequence"/>
</dbReference>
<gene>
    <name evidence="8" type="ORF">POM88_041777</name>
</gene>
<dbReference type="SUPFAM" id="SSF57903">
    <property type="entry name" value="FYVE/PHD zinc finger"/>
    <property type="match status" value="1"/>
</dbReference>
<dbReference type="GO" id="GO:0008270">
    <property type="term" value="F:zinc ion binding"/>
    <property type="evidence" value="ECO:0007669"/>
    <property type="project" value="UniProtKB-KW"/>
</dbReference>
<dbReference type="Gene3D" id="1.10.246.220">
    <property type="match status" value="1"/>
</dbReference>
<dbReference type="PROSITE" id="PS01359">
    <property type="entry name" value="ZF_PHD_1"/>
    <property type="match status" value="1"/>
</dbReference>
<feature type="region of interest" description="Disordered" evidence="5">
    <location>
        <begin position="571"/>
        <end position="681"/>
    </location>
</feature>
<feature type="compositionally biased region" description="Polar residues" evidence="5">
    <location>
        <begin position="212"/>
        <end position="230"/>
    </location>
</feature>
<feature type="compositionally biased region" description="Polar residues" evidence="5">
    <location>
        <begin position="615"/>
        <end position="628"/>
    </location>
</feature>
<keyword evidence="2 4" id="KW-0863">Zinc-finger</keyword>
<name>A0AAD8HFM3_9APIA</name>
<keyword evidence="1" id="KW-0479">Metal-binding</keyword>
<accession>A0AAD8HFM3</accession>
<feature type="compositionally biased region" description="Polar residues" evidence="5">
    <location>
        <begin position="158"/>
        <end position="178"/>
    </location>
</feature>
<dbReference type="InterPro" id="IPR019786">
    <property type="entry name" value="Zinc_finger_PHD-type_CS"/>
</dbReference>
<protein>
    <recommendedName>
        <fullName evidence="10">Myb-like domain-containing protein</fullName>
    </recommendedName>
</protein>
<evidence type="ECO:0000259" key="7">
    <source>
        <dbReference type="PROSITE" id="PS50090"/>
    </source>
</evidence>
<dbReference type="EMBL" id="JAUIZM010000009">
    <property type="protein sequence ID" value="KAK1366216.1"/>
    <property type="molecule type" value="Genomic_DNA"/>
</dbReference>
<organism evidence="8 9">
    <name type="scientific">Heracleum sosnowskyi</name>
    <dbReference type="NCBI Taxonomy" id="360622"/>
    <lineage>
        <taxon>Eukaryota</taxon>
        <taxon>Viridiplantae</taxon>
        <taxon>Streptophyta</taxon>
        <taxon>Embryophyta</taxon>
        <taxon>Tracheophyta</taxon>
        <taxon>Spermatophyta</taxon>
        <taxon>Magnoliopsida</taxon>
        <taxon>eudicotyledons</taxon>
        <taxon>Gunneridae</taxon>
        <taxon>Pentapetalae</taxon>
        <taxon>asterids</taxon>
        <taxon>campanulids</taxon>
        <taxon>Apiales</taxon>
        <taxon>Apiaceae</taxon>
        <taxon>Apioideae</taxon>
        <taxon>apioid superclade</taxon>
        <taxon>Tordylieae</taxon>
        <taxon>Tordyliinae</taxon>
        <taxon>Heracleum</taxon>
    </lineage>
</organism>
<dbReference type="InterPro" id="IPR001965">
    <property type="entry name" value="Znf_PHD"/>
</dbReference>
<evidence type="ECO:0000313" key="8">
    <source>
        <dbReference type="EMBL" id="KAK1366216.1"/>
    </source>
</evidence>
<evidence type="ECO:0000256" key="2">
    <source>
        <dbReference type="ARBA" id="ARBA00022771"/>
    </source>
</evidence>
<dbReference type="InterPro" id="IPR013083">
    <property type="entry name" value="Znf_RING/FYVE/PHD"/>
</dbReference>
<keyword evidence="3" id="KW-0862">Zinc</keyword>
<dbReference type="PROSITE" id="PS50016">
    <property type="entry name" value="ZF_PHD_2"/>
    <property type="match status" value="1"/>
</dbReference>
<evidence type="ECO:0000256" key="4">
    <source>
        <dbReference type="PROSITE-ProRule" id="PRU00146"/>
    </source>
</evidence>
<dbReference type="SUPFAM" id="SSF46689">
    <property type="entry name" value="Homeodomain-like"/>
    <property type="match status" value="1"/>
</dbReference>
<dbReference type="PANTHER" id="PTHR47863">
    <property type="entry name" value="RING/FYVE/PHD ZINC FINGER SUPERFAMILY PROTEIN"/>
    <property type="match status" value="1"/>
</dbReference>
<evidence type="ECO:0000256" key="3">
    <source>
        <dbReference type="ARBA" id="ARBA00022833"/>
    </source>
</evidence>
<evidence type="ECO:0008006" key="10">
    <source>
        <dbReference type="Google" id="ProtNLM"/>
    </source>
</evidence>
<dbReference type="PROSITE" id="PS50090">
    <property type="entry name" value="MYB_LIKE"/>
    <property type="match status" value="1"/>
</dbReference>
<dbReference type="InterPro" id="IPR011011">
    <property type="entry name" value="Znf_FYVE_PHD"/>
</dbReference>
<evidence type="ECO:0000256" key="1">
    <source>
        <dbReference type="ARBA" id="ARBA00022723"/>
    </source>
</evidence>
<feature type="compositionally biased region" description="Polar residues" evidence="5">
    <location>
        <begin position="187"/>
        <end position="198"/>
    </location>
</feature>
<dbReference type="InterPro" id="IPR001005">
    <property type="entry name" value="SANT/Myb"/>
</dbReference>
<dbReference type="Gene3D" id="3.30.40.10">
    <property type="entry name" value="Zinc/RING finger domain, C3HC4 (zinc finger)"/>
    <property type="match status" value="1"/>
</dbReference>
<dbReference type="AlphaFoldDB" id="A0AAD8HFM3"/>
<dbReference type="SMART" id="SM00249">
    <property type="entry name" value="PHD"/>
    <property type="match status" value="1"/>
</dbReference>
<feature type="compositionally biased region" description="Basic residues" evidence="5">
    <location>
        <begin position="631"/>
        <end position="640"/>
    </location>
</feature>
<evidence type="ECO:0000256" key="5">
    <source>
        <dbReference type="SAM" id="MobiDB-lite"/>
    </source>
</evidence>
<dbReference type="InterPro" id="IPR019787">
    <property type="entry name" value="Znf_PHD-finger"/>
</dbReference>
<feature type="region of interest" description="Disordered" evidence="5">
    <location>
        <begin position="158"/>
        <end position="230"/>
    </location>
</feature>
<sequence>MAPIRRREPTSRPWIAAIEALASSETDTSLLTDLVKKIPGEFREDEGKNARELVCWRILESLSLLQKGNSSTTLSKPDSSARFSLSDCCEDVLRKVQCRLPRANQKSTESVMSGRDVEAFVRDKRSCLPKSGLEKLKDVISKESDLIPFSVKEMSGLLKNNRSDGNATRPQRSASDTFENPLVGDLSSENATRPQRSASDAFENPPVGDLSSGKTVMSDSATANQGGSSAPNQLLVYKEYSNIASLNRKQDAFCAQKVVECKDSDSFNERRNVDHVPGTVVQHSGREESDLPREPRVENLREITTSDNVDYDRVASKKLKMSSTVGDAELLHNQLQDACNIEKITQGTSGKEHGLNIRADESIKDCEGFVELETRGGSARFVNQGTKSVDGSRENSEHGFSLTPNSVRCGEVKDTMEHDHQAEFLSDDENDEILIRNNTFLNSQYSHSQDSLATLNGTKKLCMVCKIGGQLLVCSSVSCQRMVHEKCMGVAPTFDAARSFYCPFCAYSQAISEYSESKKKLPLARKALVTFINRDEYRVRNSSNISHRADQNYLKESKLCNECVEQNRPENVGRREIENSSRKYMRDMPSVSHDSSSRERARDVTCGANEEDQYVASQAVQDSVLQNSKSKDKKIAHKQHVGTEKEQDVSNQPPVLPCEPAKTTHSNLAKSSGKKKKSVTHLSLRVRKGEQQYTYPSLPQLKRKKIPWSNAEEEALKEGVRKFASNHDRLMPWKTILEFGGDIFVNRTTIDLKDKWRNICKASPKV</sequence>
<proteinExistence type="predicted"/>
<reference evidence="8" key="1">
    <citation type="submission" date="2023-02" db="EMBL/GenBank/DDBJ databases">
        <title>Genome of toxic invasive species Heracleum sosnowskyi carries increased number of genes despite the absence of recent whole-genome duplications.</title>
        <authorList>
            <person name="Schelkunov M."/>
            <person name="Shtratnikova V."/>
            <person name="Makarenko M."/>
            <person name="Klepikova A."/>
            <person name="Omelchenko D."/>
            <person name="Novikova G."/>
            <person name="Obukhova E."/>
            <person name="Bogdanov V."/>
            <person name="Penin A."/>
            <person name="Logacheva M."/>
        </authorList>
    </citation>
    <scope>NUCLEOTIDE SEQUENCE</scope>
    <source>
        <strain evidence="8">Hsosn_3</strain>
        <tissue evidence="8">Leaf</tissue>
    </source>
</reference>